<dbReference type="GO" id="GO:0016787">
    <property type="term" value="F:hydrolase activity"/>
    <property type="evidence" value="ECO:0007669"/>
    <property type="project" value="UniProtKB-KW"/>
</dbReference>
<proteinExistence type="predicted"/>
<evidence type="ECO:0000259" key="5">
    <source>
        <dbReference type="PROSITE" id="PS51192"/>
    </source>
</evidence>
<evidence type="ECO:0000313" key="7">
    <source>
        <dbReference type="EMBL" id="QFQ01545.1"/>
    </source>
</evidence>
<dbReference type="GO" id="GO:0005524">
    <property type="term" value="F:ATP binding"/>
    <property type="evidence" value="ECO:0007669"/>
    <property type="project" value="UniProtKB-KW"/>
</dbReference>
<dbReference type="InterPro" id="IPR001650">
    <property type="entry name" value="Helicase_C-like"/>
</dbReference>
<dbReference type="AlphaFoldDB" id="A0A5J6Z783"/>
<dbReference type="Pfam" id="PF00270">
    <property type="entry name" value="DEAD"/>
    <property type="match status" value="1"/>
</dbReference>
<gene>
    <name evidence="7" type="primary">hrpB1</name>
    <name evidence="7" type="ORF">CUROG_00705</name>
</gene>
<sequence>MAFPSLPSAADLPFAAGHSALLQALRNSGTAVVQAPPGTGKTTLAPGYVREFLTSVNDDATSPPTKVVVTQPRRVAARAAAARLAELTATTLGEDIGYTVRGDSRTSTRTSIEFVTSGVLLRRLLRDPDLEGVGAVIIDEVHERHLESDLVFGMLAQLRELREDLLLVAMSATVDAQRFATLLGAPIVDVPSPIHPLDIRYTSAGQSIARRDPRARFGAEGSIEQHVLHAIRQALADTATHPDPEIAGGDVLAFVPTIRGTEFIAEQLHGSTIGGVAVEACALHGRLNPKEQARIVGGRGSRHSPTSASPSRRVIVATDVAESSVTVPGVRVVVDSCLSRVSRRDASRGMSLLVTESASQASTVQRAGRAGREGPGVVFRCLTAEQWAKLAEFSPPAIATSDLTSALLDCAVWGAPGGVDLPLPDPFPERAATVATEALVRLGAISTTSDGTFGEVTPLGRLLASIPLEPHLARGGLLAARALPPGLVSRILSVLDATPSSPNLSREVAAVRPQDPMVQRIERILRRESPRAHQLFGDTHISEQADLTGDEAIAYTVACAYPHLVARRVIDAHGQPSDRVLTVGGTGATLHSEIPGMNSLAADSGSQWFAIADLARSHTGDGTGARVRSALPIPEELALAAAGGVEEERRATFDPETQKIQVRQTRRVGAIELSSAPVQATPEDKRTAVEEALRTHGAAMLSLDEGTQALLRRMNYLHEQDVEGYPNVRHGLPEDVVSFAAADLAAGRTPDIAGLLRGLIPWDKPIDECAPETFELPNGRRAKVCYPDPEGATPDAPPVVATKLQDAFGLHESPVIAGRRVQFHLLSPAQRPLAVTDDLASFWAGPYQGVRKDMRGRYPKHAWPEDPTSF</sequence>
<dbReference type="PANTHER" id="PTHR43519">
    <property type="entry name" value="ATP-DEPENDENT RNA HELICASE HRPB"/>
    <property type="match status" value="1"/>
</dbReference>
<evidence type="ECO:0000313" key="8">
    <source>
        <dbReference type="Proteomes" id="UP000326711"/>
    </source>
</evidence>
<keyword evidence="1" id="KW-0547">Nucleotide-binding</keyword>
<dbReference type="InterPro" id="IPR010225">
    <property type="entry name" value="HrpB"/>
</dbReference>
<dbReference type="Pfam" id="PF08482">
    <property type="entry name" value="HrpB_C"/>
    <property type="match status" value="1"/>
</dbReference>
<dbReference type="InterPro" id="IPR013689">
    <property type="entry name" value="RNA_helicase_ATP-dep_HrpB_C"/>
</dbReference>
<dbReference type="SMART" id="SM00490">
    <property type="entry name" value="HELICc"/>
    <property type="match status" value="1"/>
</dbReference>
<accession>A0A5J6Z783</accession>
<evidence type="ECO:0000256" key="3">
    <source>
        <dbReference type="ARBA" id="ARBA00022806"/>
    </source>
</evidence>
<reference evidence="8" key="1">
    <citation type="submission" date="2019-10" db="EMBL/GenBank/DDBJ databases">
        <title>Complete genome sequence of Corynebacterium urogenitalis DSM 108747, isolated from the genital tract of a cow.</title>
        <authorList>
            <person name="Ruckert C."/>
            <person name="Ballas P."/>
            <person name="Wagener K."/>
            <person name="Drillich M."/>
            <person name="Kaempfer P."/>
            <person name="Busse H.-J."/>
            <person name="Ehling-Schulz M."/>
        </authorList>
    </citation>
    <scope>NUCLEOTIDE SEQUENCE [LARGE SCALE GENOMIC DNA]</scope>
    <source>
        <strain evidence="8">LMM 1652</strain>
    </source>
</reference>
<keyword evidence="3 7" id="KW-0347">Helicase</keyword>
<keyword evidence="4" id="KW-0067">ATP-binding</keyword>
<dbReference type="PROSITE" id="PS51194">
    <property type="entry name" value="HELICASE_CTER"/>
    <property type="match status" value="1"/>
</dbReference>
<dbReference type="KEGG" id="cuo:CUROG_00705"/>
<dbReference type="InterPro" id="IPR011545">
    <property type="entry name" value="DEAD/DEAH_box_helicase_dom"/>
</dbReference>
<protein>
    <submittedName>
        <fullName evidence="7">ATP-dependent RNA helicase HrpB</fullName>
        <ecNumber evidence="7">3.6.4.13</ecNumber>
    </submittedName>
</protein>
<dbReference type="Pfam" id="PF00271">
    <property type="entry name" value="Helicase_C"/>
    <property type="match status" value="1"/>
</dbReference>
<keyword evidence="8" id="KW-1185">Reference proteome</keyword>
<dbReference type="RefSeq" id="WP_151902034.1">
    <property type="nucleotide sequence ID" value="NZ_CP045032.1"/>
</dbReference>
<dbReference type="Gene3D" id="1.20.120.1080">
    <property type="match status" value="1"/>
</dbReference>
<keyword evidence="2 7" id="KW-0378">Hydrolase</keyword>
<evidence type="ECO:0000256" key="4">
    <source>
        <dbReference type="ARBA" id="ARBA00022840"/>
    </source>
</evidence>
<dbReference type="InterPro" id="IPR014001">
    <property type="entry name" value="Helicase_ATP-bd"/>
</dbReference>
<dbReference type="SMART" id="SM00487">
    <property type="entry name" value="DEXDc"/>
    <property type="match status" value="1"/>
</dbReference>
<dbReference type="Gene3D" id="3.40.50.300">
    <property type="entry name" value="P-loop containing nucleotide triphosphate hydrolases"/>
    <property type="match status" value="2"/>
</dbReference>
<dbReference type="GO" id="GO:0003724">
    <property type="term" value="F:RNA helicase activity"/>
    <property type="evidence" value="ECO:0007669"/>
    <property type="project" value="UniProtKB-EC"/>
</dbReference>
<dbReference type="OrthoDB" id="9805617at2"/>
<dbReference type="EC" id="3.6.4.13" evidence="7"/>
<evidence type="ECO:0000256" key="1">
    <source>
        <dbReference type="ARBA" id="ARBA00022741"/>
    </source>
</evidence>
<dbReference type="Proteomes" id="UP000326711">
    <property type="component" value="Chromosome"/>
</dbReference>
<dbReference type="SUPFAM" id="SSF52540">
    <property type="entry name" value="P-loop containing nucleoside triphosphate hydrolases"/>
    <property type="match status" value="1"/>
</dbReference>
<name>A0A5J6Z783_9CORY</name>
<dbReference type="GO" id="GO:0003676">
    <property type="term" value="F:nucleic acid binding"/>
    <property type="evidence" value="ECO:0007669"/>
    <property type="project" value="InterPro"/>
</dbReference>
<organism evidence="7 8">
    <name type="scientific">Corynebacterium urogenitale</name>
    <dbReference type="NCBI Taxonomy" id="2487892"/>
    <lineage>
        <taxon>Bacteria</taxon>
        <taxon>Bacillati</taxon>
        <taxon>Actinomycetota</taxon>
        <taxon>Actinomycetes</taxon>
        <taxon>Mycobacteriales</taxon>
        <taxon>Corynebacteriaceae</taxon>
        <taxon>Corynebacterium</taxon>
    </lineage>
</organism>
<dbReference type="PROSITE" id="PS00690">
    <property type="entry name" value="DEAH_ATP_HELICASE"/>
    <property type="match status" value="1"/>
</dbReference>
<evidence type="ECO:0000259" key="6">
    <source>
        <dbReference type="PROSITE" id="PS51194"/>
    </source>
</evidence>
<feature type="domain" description="Helicase C-terminal" evidence="6">
    <location>
        <begin position="222"/>
        <end position="409"/>
    </location>
</feature>
<dbReference type="InterPro" id="IPR002464">
    <property type="entry name" value="DNA/RNA_helicase_DEAH_CS"/>
</dbReference>
<dbReference type="PANTHER" id="PTHR43519:SF1">
    <property type="entry name" value="ATP-DEPENDENT RNA HELICASE HRPB"/>
    <property type="match status" value="1"/>
</dbReference>
<dbReference type="PIRSF" id="PIRSF005496">
    <property type="entry name" value="ATP_hel_hrpB"/>
    <property type="match status" value="1"/>
</dbReference>
<dbReference type="PROSITE" id="PS51192">
    <property type="entry name" value="HELICASE_ATP_BIND_1"/>
    <property type="match status" value="1"/>
</dbReference>
<dbReference type="EMBL" id="CP045032">
    <property type="protein sequence ID" value="QFQ01545.1"/>
    <property type="molecule type" value="Genomic_DNA"/>
</dbReference>
<dbReference type="InterPro" id="IPR027417">
    <property type="entry name" value="P-loop_NTPase"/>
</dbReference>
<evidence type="ECO:0000256" key="2">
    <source>
        <dbReference type="ARBA" id="ARBA00022801"/>
    </source>
</evidence>
<feature type="domain" description="Helicase ATP-binding" evidence="5">
    <location>
        <begin position="22"/>
        <end position="192"/>
    </location>
</feature>